<organism evidence="1 2">
    <name type="scientific">Desulfotignum phosphitoxidans DSM 13687</name>
    <dbReference type="NCBI Taxonomy" id="1286635"/>
    <lineage>
        <taxon>Bacteria</taxon>
        <taxon>Pseudomonadati</taxon>
        <taxon>Thermodesulfobacteriota</taxon>
        <taxon>Desulfobacteria</taxon>
        <taxon>Desulfobacterales</taxon>
        <taxon>Desulfobacteraceae</taxon>
        <taxon>Desulfotignum</taxon>
    </lineage>
</organism>
<dbReference type="NCBIfam" id="NF005679">
    <property type="entry name" value="PRK07475.1"/>
    <property type="match status" value="1"/>
</dbReference>
<dbReference type="Pfam" id="PF01177">
    <property type="entry name" value="Asp_Glu_race"/>
    <property type="match status" value="1"/>
</dbReference>
<reference evidence="1 2" key="1">
    <citation type="journal article" date="2013" name="Genome Announc.">
        <title>Draft Genome Sequence of Desulfotignum phosphitoxidans DSM 13687 Strain FiPS-3.</title>
        <authorList>
            <person name="Poehlein A."/>
            <person name="Daniel R."/>
            <person name="Simeonova D.D."/>
        </authorList>
    </citation>
    <scope>NUCLEOTIDE SEQUENCE [LARGE SCALE GENOMIC DNA]</scope>
    <source>
        <strain evidence="1 2">DSM 13687</strain>
    </source>
</reference>
<dbReference type="InterPro" id="IPR015942">
    <property type="entry name" value="Asp/Glu/hydantoin_racemase"/>
</dbReference>
<sequence length="236" mass="25838">MTLPPHKKSLTKDPFMGILMLDTTFPRIIGDIGNPQTFDFPVRYRTVKGATPERIVVQGDKAMIQPFVSAGRDLIREGAIALGTSCGFLALFHKALVAALPVPVFSSSLLQVHLAQTLLKDGQKVGVLTARKSCLNHEHLSAIGIADIPMAIQGMENFPEFTRVFIGGQPTLDVDLCRREMVSAAMHLIKEHPAVGPIVLECTNMPPFADAVRRVTKRPVFDITTLLNSAWAGCRW</sequence>
<dbReference type="AlphaFoldDB" id="S0FY12"/>
<gene>
    <name evidence="1" type="ORF">Dpo_3c01000</name>
</gene>
<dbReference type="PATRIC" id="fig|1286635.3.peg.1662"/>
<keyword evidence="2" id="KW-1185">Reference proteome</keyword>
<dbReference type="RefSeq" id="WP_006965286.1">
    <property type="nucleotide sequence ID" value="NZ_APJX01000003.1"/>
</dbReference>
<evidence type="ECO:0000313" key="2">
    <source>
        <dbReference type="Proteomes" id="UP000014216"/>
    </source>
</evidence>
<dbReference type="GO" id="GO:0047661">
    <property type="term" value="F:amino-acid racemase activity"/>
    <property type="evidence" value="ECO:0007669"/>
    <property type="project" value="InterPro"/>
</dbReference>
<accession>S0FY12</accession>
<dbReference type="Proteomes" id="UP000014216">
    <property type="component" value="Unassembled WGS sequence"/>
</dbReference>
<comment type="caution">
    <text evidence="1">The sequence shown here is derived from an EMBL/GenBank/DDBJ whole genome shotgun (WGS) entry which is preliminary data.</text>
</comment>
<name>S0FY12_9BACT</name>
<dbReference type="OrthoDB" id="5465390at2"/>
<evidence type="ECO:0000313" key="1">
    <source>
        <dbReference type="EMBL" id="EMS79958.1"/>
    </source>
</evidence>
<evidence type="ECO:0008006" key="3">
    <source>
        <dbReference type="Google" id="ProtNLM"/>
    </source>
</evidence>
<proteinExistence type="predicted"/>
<protein>
    <recommendedName>
        <fullName evidence="3">Aspartate/glutamate racemase family protein</fullName>
    </recommendedName>
</protein>
<dbReference type="EMBL" id="APJX01000003">
    <property type="protein sequence ID" value="EMS79958.1"/>
    <property type="molecule type" value="Genomic_DNA"/>
</dbReference>